<proteinExistence type="predicted"/>
<accession>A0ABR1KCY6</accession>
<dbReference type="CDD" id="cd00067">
    <property type="entry name" value="GAL4"/>
    <property type="match status" value="1"/>
</dbReference>
<evidence type="ECO:0000313" key="4">
    <source>
        <dbReference type="EMBL" id="KAK7510386.1"/>
    </source>
</evidence>
<dbReference type="EMBL" id="JBBPHU010000014">
    <property type="protein sequence ID" value="KAK7510386.1"/>
    <property type="molecule type" value="Genomic_DNA"/>
</dbReference>
<dbReference type="Pfam" id="PF00172">
    <property type="entry name" value="Zn_clus"/>
    <property type="match status" value="1"/>
</dbReference>
<evidence type="ECO:0000313" key="5">
    <source>
        <dbReference type="Proteomes" id="UP001363622"/>
    </source>
</evidence>
<evidence type="ECO:0000256" key="2">
    <source>
        <dbReference type="SAM" id="MobiDB-lite"/>
    </source>
</evidence>
<dbReference type="Gene3D" id="4.10.240.10">
    <property type="entry name" value="Zn(2)-C6 fungal-type DNA-binding domain"/>
    <property type="match status" value="1"/>
</dbReference>
<dbReference type="InterPro" id="IPR001138">
    <property type="entry name" value="Zn2Cys6_DnaBD"/>
</dbReference>
<feature type="region of interest" description="Disordered" evidence="2">
    <location>
        <begin position="156"/>
        <end position="185"/>
    </location>
</feature>
<feature type="compositionally biased region" description="Low complexity" evidence="2">
    <location>
        <begin position="512"/>
        <end position="523"/>
    </location>
</feature>
<keyword evidence="1" id="KW-0539">Nucleus</keyword>
<comment type="caution">
    <text evidence="4">The sequence shown here is derived from an EMBL/GenBank/DDBJ whole genome shotgun (WGS) entry which is preliminary data.</text>
</comment>
<feature type="region of interest" description="Disordered" evidence="2">
    <location>
        <begin position="286"/>
        <end position="392"/>
    </location>
</feature>
<gene>
    <name evidence="4" type="ORF">IWZ03DRAFT_409514</name>
</gene>
<feature type="domain" description="Zn(2)-C6 fungal-type" evidence="3">
    <location>
        <begin position="68"/>
        <end position="104"/>
    </location>
</feature>
<dbReference type="SMART" id="SM00066">
    <property type="entry name" value="GAL4"/>
    <property type="match status" value="1"/>
</dbReference>
<keyword evidence="5" id="KW-1185">Reference proteome</keyword>
<dbReference type="InterPro" id="IPR036864">
    <property type="entry name" value="Zn2-C6_fun-type_DNA-bd_sf"/>
</dbReference>
<evidence type="ECO:0000256" key="1">
    <source>
        <dbReference type="ARBA" id="ARBA00023242"/>
    </source>
</evidence>
<reference evidence="4 5" key="1">
    <citation type="submission" date="2024-04" db="EMBL/GenBank/DDBJ databases">
        <title>Phyllosticta paracitricarpa is synonymous to the EU quarantine fungus P. citricarpa based on phylogenomic analyses.</title>
        <authorList>
            <consortium name="Lawrence Berkeley National Laboratory"/>
            <person name="Van Ingen-Buijs V.A."/>
            <person name="Van Westerhoven A.C."/>
            <person name="Haridas S."/>
            <person name="Skiadas P."/>
            <person name="Martin F."/>
            <person name="Groenewald J.Z."/>
            <person name="Crous P.W."/>
            <person name="Seidl M.F."/>
        </authorList>
    </citation>
    <scope>NUCLEOTIDE SEQUENCE [LARGE SCALE GENOMIC DNA]</scope>
    <source>
        <strain evidence="4 5">CBS 123371</strain>
    </source>
</reference>
<feature type="region of interest" description="Disordered" evidence="2">
    <location>
        <begin position="42"/>
        <end position="63"/>
    </location>
</feature>
<dbReference type="PROSITE" id="PS50048">
    <property type="entry name" value="ZN2_CY6_FUNGAL_2"/>
    <property type="match status" value="1"/>
</dbReference>
<feature type="region of interest" description="Disordered" evidence="2">
    <location>
        <begin position="459"/>
        <end position="540"/>
    </location>
</feature>
<organism evidence="4 5">
    <name type="scientific">Phyllosticta citriasiana</name>
    <dbReference type="NCBI Taxonomy" id="595635"/>
    <lineage>
        <taxon>Eukaryota</taxon>
        <taxon>Fungi</taxon>
        <taxon>Dikarya</taxon>
        <taxon>Ascomycota</taxon>
        <taxon>Pezizomycotina</taxon>
        <taxon>Dothideomycetes</taxon>
        <taxon>Dothideomycetes incertae sedis</taxon>
        <taxon>Botryosphaeriales</taxon>
        <taxon>Phyllostictaceae</taxon>
        <taxon>Phyllosticta</taxon>
    </lineage>
</organism>
<sequence length="540" mass="57906">MSDFDRYRRCSPLETLQLSSFDRYIPLGGMSYSMRTADMRVNPLRQPNRSLPTSEPPDSRKRQRISVACARCRKRKIRCSGDPGDGSGCQNCRTAGADMSHCQFNRVGSGPISGLSVLTYPNGLSSNQTLPMAPLYHGYADEQGYPKYQSARSYPTAQGTVSYGDESPTESYGYQTTAAMPHSDTYGGQLTHDVLRNWAGTMRQNMGNNGSHYLEPEGPPVSYSGLPMPQLNSASAARHPVTTSENMSVFNLNSLQASLGSPPTHQASLPQSLENRHLPMPNTARMPLSPGQTYGGMRSRQPSAASCSGLPTYGKPAMGWSQDPRVQHPSNGMMYSRRDSKNQHQHQLLSDGMPHHHHQHGSPGDTGPSNYGYVPVVSNPDPTGSATGYAPSHDLGDGDVKFAPPVNPHLHLAGNYKTHINVGVGLGNGGIARSDSTTSLSYYPSSSGTAYRRQGVYGSGERNLDGPARLVSGNQYQPLETPVSPVVETEGGVKKEVPEGASGDVEGEGEARSAAAAQVQASVRNRDSAGSLKEGKFCTS</sequence>
<evidence type="ECO:0000259" key="3">
    <source>
        <dbReference type="PROSITE" id="PS50048"/>
    </source>
</evidence>
<protein>
    <recommendedName>
        <fullName evidence="3">Zn(2)-C6 fungal-type domain-containing protein</fullName>
    </recommendedName>
</protein>
<name>A0ABR1KCY6_9PEZI</name>
<feature type="compositionally biased region" description="Polar residues" evidence="2">
    <location>
        <begin position="169"/>
        <end position="178"/>
    </location>
</feature>
<dbReference type="SUPFAM" id="SSF57701">
    <property type="entry name" value="Zn2/Cys6 DNA-binding domain"/>
    <property type="match status" value="1"/>
</dbReference>
<dbReference type="Proteomes" id="UP001363622">
    <property type="component" value="Unassembled WGS sequence"/>
</dbReference>